<organism evidence="1 2">
    <name type="scientific">Mugilogobius chulae</name>
    <name type="common">yellowstripe goby</name>
    <dbReference type="NCBI Taxonomy" id="88201"/>
    <lineage>
        <taxon>Eukaryota</taxon>
        <taxon>Metazoa</taxon>
        <taxon>Chordata</taxon>
        <taxon>Craniata</taxon>
        <taxon>Vertebrata</taxon>
        <taxon>Euteleostomi</taxon>
        <taxon>Actinopterygii</taxon>
        <taxon>Neopterygii</taxon>
        <taxon>Teleostei</taxon>
        <taxon>Neoteleostei</taxon>
        <taxon>Acanthomorphata</taxon>
        <taxon>Gobiaria</taxon>
        <taxon>Gobiiformes</taxon>
        <taxon>Gobioidei</taxon>
        <taxon>Gobiidae</taxon>
        <taxon>Gobionellinae</taxon>
        <taxon>Mugilogobius</taxon>
    </lineage>
</organism>
<sequence length="127" mass="13474">MAANCSNVNIALIKQIQTFSPGIGCELCQYTLVSVTPQHIAASHMSPDGLHSEKISMSFLPTSMPNGCRVSAYSQSDQISSSILDNGVNYCNLHNLVTASGLAAQPGFLEMTNEWACLSFGLATCSL</sequence>
<dbReference type="Proteomes" id="UP001460270">
    <property type="component" value="Unassembled WGS sequence"/>
</dbReference>
<protein>
    <submittedName>
        <fullName evidence="1">Uncharacterized protein</fullName>
    </submittedName>
</protein>
<gene>
    <name evidence="1" type="ORF">WMY93_001203</name>
</gene>
<accession>A0AAW0QCA9</accession>
<dbReference type="PANTHER" id="PTHR38564:SF2">
    <property type="entry name" value="WU:FC46H12 PRECURSOR"/>
    <property type="match status" value="1"/>
</dbReference>
<proteinExistence type="predicted"/>
<dbReference type="PANTHER" id="PTHR38564">
    <property type="entry name" value="SI:CH73-250A16.5-RELATED"/>
    <property type="match status" value="1"/>
</dbReference>
<comment type="caution">
    <text evidence="1">The sequence shown here is derived from an EMBL/GenBank/DDBJ whole genome shotgun (WGS) entry which is preliminary data.</text>
</comment>
<dbReference type="AlphaFoldDB" id="A0AAW0QCA9"/>
<reference evidence="2" key="1">
    <citation type="submission" date="2024-04" db="EMBL/GenBank/DDBJ databases">
        <title>Salinicola lusitanus LLJ914,a marine bacterium isolated from the Okinawa Trough.</title>
        <authorList>
            <person name="Li J."/>
        </authorList>
    </citation>
    <scope>NUCLEOTIDE SEQUENCE [LARGE SCALE GENOMIC DNA]</scope>
</reference>
<dbReference type="EMBL" id="JBBPFD010000001">
    <property type="protein sequence ID" value="KAK7945475.1"/>
    <property type="molecule type" value="Genomic_DNA"/>
</dbReference>
<evidence type="ECO:0000313" key="1">
    <source>
        <dbReference type="EMBL" id="KAK7945475.1"/>
    </source>
</evidence>
<evidence type="ECO:0000313" key="2">
    <source>
        <dbReference type="Proteomes" id="UP001460270"/>
    </source>
</evidence>
<name>A0AAW0QCA9_9GOBI</name>
<keyword evidence="2" id="KW-1185">Reference proteome</keyword>